<evidence type="ECO:0000313" key="2">
    <source>
        <dbReference type="Proteomes" id="UP000275394"/>
    </source>
</evidence>
<evidence type="ECO:0000313" key="1">
    <source>
        <dbReference type="EMBL" id="ROS05323.1"/>
    </source>
</evidence>
<dbReference type="EMBL" id="RKHR01000003">
    <property type="protein sequence ID" value="ROS05323.1"/>
    <property type="molecule type" value="Genomic_DNA"/>
</dbReference>
<dbReference type="NCBIfam" id="NF003818">
    <property type="entry name" value="PRK05409.1"/>
    <property type="match status" value="1"/>
</dbReference>
<dbReference type="RefSeq" id="WP_123711240.1">
    <property type="nucleotide sequence ID" value="NZ_RKHR01000003.1"/>
</dbReference>
<dbReference type="PANTHER" id="PTHR42194">
    <property type="entry name" value="UPF0276 PROTEIN HI_1600"/>
    <property type="match status" value="1"/>
</dbReference>
<keyword evidence="2" id="KW-1185">Reference proteome</keyword>
<reference evidence="1 2" key="1">
    <citation type="submission" date="2018-11" db="EMBL/GenBank/DDBJ databases">
        <title>Genomic Encyclopedia of Type Strains, Phase IV (KMG-IV): sequencing the most valuable type-strain genomes for metagenomic binning, comparative biology and taxonomic classification.</title>
        <authorList>
            <person name="Goeker M."/>
        </authorList>
    </citation>
    <scope>NUCLEOTIDE SEQUENCE [LARGE SCALE GENOMIC DNA]</scope>
    <source>
        <strain evidence="1 2">DSM 100316</strain>
    </source>
</reference>
<sequence>MRARTGENYSNLSTTVPSTPLQGVGIGLRPSHASEILSTFPAVDWLELLVDNHLCNSGFNRAILMPLAEHYPLSLHCVNMDLGGSQPLNRDYFKRLRNLTNELQPRLISDHISFCRSQDSYLHNLLPLPFTEEALEHISERIRQAQDLLNRPLLVENVSRYIDYQHSTLREGVFMTELANRTGCQLLIDVNNAFVNQHNHQHNAYQLLDDLALTAIGEIHLAGFEKRQHFLLDSHASPVAEPVWQLYQELCQRLFAAGLDAPALIEWDNQLPPLRTLLDERQYACNIREQLLASKLPSTHTRNISSAANESK</sequence>
<dbReference type="AlphaFoldDB" id="A0A3N2DZM7"/>
<comment type="caution">
    <text evidence="1">The sequence shown here is derived from an EMBL/GenBank/DDBJ whole genome shotgun (WGS) entry which is preliminary data.</text>
</comment>
<dbReference type="OrthoDB" id="9763101at2"/>
<dbReference type="InterPro" id="IPR036237">
    <property type="entry name" value="Xyl_isomerase-like_sf"/>
</dbReference>
<dbReference type="Pfam" id="PF05114">
    <property type="entry name" value="MbnB_TglH_ChrH"/>
    <property type="match status" value="1"/>
</dbReference>
<proteinExistence type="predicted"/>
<dbReference type="Gene3D" id="3.20.20.150">
    <property type="entry name" value="Divalent-metal-dependent TIM barrel enzymes"/>
    <property type="match status" value="1"/>
</dbReference>
<gene>
    <name evidence="1" type="ORF">EDC56_0853</name>
</gene>
<dbReference type="PANTHER" id="PTHR42194:SF1">
    <property type="entry name" value="UPF0276 PROTEIN HI_1600"/>
    <property type="match status" value="1"/>
</dbReference>
<name>A0A3N2DZM7_9GAMM</name>
<dbReference type="InterPro" id="IPR007801">
    <property type="entry name" value="MbnB/TglH/ChrH"/>
</dbReference>
<protein>
    <submittedName>
        <fullName evidence="1">Uncharacterized protein</fullName>
    </submittedName>
</protein>
<organism evidence="1 2">
    <name type="scientific">Sinobacterium caligoides</name>
    <dbReference type="NCBI Taxonomy" id="933926"/>
    <lineage>
        <taxon>Bacteria</taxon>
        <taxon>Pseudomonadati</taxon>
        <taxon>Pseudomonadota</taxon>
        <taxon>Gammaproteobacteria</taxon>
        <taxon>Cellvibrionales</taxon>
        <taxon>Spongiibacteraceae</taxon>
        <taxon>Sinobacterium</taxon>
    </lineage>
</organism>
<accession>A0A3N2DZM7</accession>
<dbReference type="Proteomes" id="UP000275394">
    <property type="component" value="Unassembled WGS sequence"/>
</dbReference>
<dbReference type="SUPFAM" id="SSF51658">
    <property type="entry name" value="Xylose isomerase-like"/>
    <property type="match status" value="1"/>
</dbReference>